<gene>
    <name evidence="1" type="ORF">GCM10009019_17520</name>
</gene>
<organism evidence="1 2">
    <name type="scientific">Salarchaeum japonicum</name>
    <dbReference type="NCBI Taxonomy" id="555573"/>
    <lineage>
        <taxon>Archaea</taxon>
        <taxon>Methanobacteriati</taxon>
        <taxon>Methanobacteriota</taxon>
        <taxon>Stenosarchaea group</taxon>
        <taxon>Halobacteria</taxon>
        <taxon>Halobacteriales</taxon>
        <taxon>Halobacteriaceae</taxon>
    </lineage>
</organism>
<name>A0AAV3T220_9EURY</name>
<protein>
    <submittedName>
        <fullName evidence="1">Uncharacterized protein</fullName>
    </submittedName>
</protein>
<dbReference type="InterPro" id="IPR055536">
    <property type="entry name" value="DUF7112"/>
</dbReference>
<dbReference type="EMBL" id="BAAADU010000002">
    <property type="protein sequence ID" value="GAA0654425.1"/>
    <property type="molecule type" value="Genomic_DNA"/>
</dbReference>
<dbReference type="AlphaFoldDB" id="A0AAV3T220"/>
<keyword evidence="2" id="KW-1185">Reference proteome</keyword>
<accession>A0AAV3T220</accession>
<proteinExistence type="predicted"/>
<evidence type="ECO:0000313" key="1">
    <source>
        <dbReference type="EMBL" id="GAA0654425.1"/>
    </source>
</evidence>
<comment type="caution">
    <text evidence="1">The sequence shown here is derived from an EMBL/GenBank/DDBJ whole genome shotgun (WGS) entry which is preliminary data.</text>
</comment>
<dbReference type="Proteomes" id="UP001500194">
    <property type="component" value="Unassembled WGS sequence"/>
</dbReference>
<reference evidence="1 2" key="1">
    <citation type="journal article" date="2019" name="Int. J. Syst. Evol. Microbiol.">
        <title>The Global Catalogue of Microorganisms (GCM) 10K type strain sequencing project: providing services to taxonomists for standard genome sequencing and annotation.</title>
        <authorList>
            <consortium name="The Broad Institute Genomics Platform"/>
            <consortium name="The Broad Institute Genome Sequencing Center for Infectious Disease"/>
            <person name="Wu L."/>
            <person name="Ma J."/>
        </authorList>
    </citation>
    <scope>NUCLEOTIDE SEQUENCE [LARGE SCALE GENOMIC DNA]</scope>
    <source>
        <strain evidence="1 2">JCM 16327</strain>
    </source>
</reference>
<dbReference type="Pfam" id="PF23424">
    <property type="entry name" value="DUF7112"/>
    <property type="match status" value="1"/>
</dbReference>
<sequence>MPDRIASDNPAVETVTATIGRYGRTTRPQIELPDGDADRFPVGEVVRLVLDGTEYRARIEERGGAPVIRGAYETPRLARTPGEGENQLVSWLDGTTLDIGRSVYVDIVEAGYAYGLREPGTTAYYDATEKPSDSLADIARDLDG</sequence>
<evidence type="ECO:0000313" key="2">
    <source>
        <dbReference type="Proteomes" id="UP001500194"/>
    </source>
</evidence>
<dbReference type="GeneID" id="68573570"/>
<dbReference type="RefSeq" id="WP_227260449.1">
    <property type="nucleotide sequence ID" value="NZ_BAAADU010000002.1"/>
</dbReference>